<evidence type="ECO:0000313" key="2">
    <source>
        <dbReference type="WBParaSite" id="L893_g14757.t1"/>
    </source>
</evidence>
<reference evidence="2" key="1">
    <citation type="submission" date="2016-11" db="UniProtKB">
        <authorList>
            <consortium name="WormBaseParasite"/>
        </authorList>
    </citation>
    <scope>IDENTIFICATION</scope>
</reference>
<dbReference type="AlphaFoldDB" id="A0A1I7YBQ9"/>
<dbReference type="Proteomes" id="UP000095287">
    <property type="component" value="Unplaced"/>
</dbReference>
<name>A0A1I7YBQ9_9BILA</name>
<protein>
    <submittedName>
        <fullName evidence="2">Spore coat protein</fullName>
    </submittedName>
</protein>
<dbReference type="WBParaSite" id="L893_g14757.t1">
    <property type="protein sequence ID" value="L893_g14757.t1"/>
    <property type="gene ID" value="L893_g14757"/>
</dbReference>
<organism evidence="1 2">
    <name type="scientific">Steinernema glaseri</name>
    <dbReference type="NCBI Taxonomy" id="37863"/>
    <lineage>
        <taxon>Eukaryota</taxon>
        <taxon>Metazoa</taxon>
        <taxon>Ecdysozoa</taxon>
        <taxon>Nematoda</taxon>
        <taxon>Chromadorea</taxon>
        <taxon>Rhabditida</taxon>
        <taxon>Tylenchina</taxon>
        <taxon>Panagrolaimomorpha</taxon>
        <taxon>Strongyloidoidea</taxon>
        <taxon>Steinernematidae</taxon>
        <taxon>Steinernema</taxon>
    </lineage>
</organism>
<keyword evidence="1" id="KW-1185">Reference proteome</keyword>
<sequence>MTAMSNYAPYVPTYTPYVPNHQPIPNSQVAHSYDPYPPHSQANYYCQPPPVQAPMDMNFGVCSNCYTTNAPHWIYHDSYVLCP</sequence>
<accession>A0A1I7YBQ9</accession>
<proteinExistence type="predicted"/>
<evidence type="ECO:0000313" key="1">
    <source>
        <dbReference type="Proteomes" id="UP000095287"/>
    </source>
</evidence>